<dbReference type="Pfam" id="PF01032">
    <property type="entry name" value="FecCD"/>
    <property type="match status" value="1"/>
</dbReference>
<dbReference type="CDD" id="cd06550">
    <property type="entry name" value="TM_ABC_iron-siderophores_like"/>
    <property type="match status" value="1"/>
</dbReference>
<evidence type="ECO:0000256" key="7">
    <source>
        <dbReference type="ARBA" id="ARBA00023136"/>
    </source>
</evidence>
<dbReference type="Proteomes" id="UP001321786">
    <property type="component" value="Chromosome"/>
</dbReference>
<name>A0AAU9DZT0_9FIRM</name>
<dbReference type="GO" id="GO:0005886">
    <property type="term" value="C:plasma membrane"/>
    <property type="evidence" value="ECO:0007669"/>
    <property type="project" value="UniProtKB-SubCell"/>
</dbReference>
<organism evidence="9 10">
    <name type="scientific">Helicovermis profundi</name>
    <dbReference type="NCBI Taxonomy" id="3065157"/>
    <lineage>
        <taxon>Bacteria</taxon>
        <taxon>Bacillati</taxon>
        <taxon>Bacillota</taxon>
        <taxon>Clostridia</taxon>
        <taxon>Helicovermis</taxon>
    </lineage>
</organism>
<dbReference type="FunFam" id="1.10.3470.10:FF:000001">
    <property type="entry name" value="Vitamin B12 ABC transporter permease BtuC"/>
    <property type="match status" value="1"/>
</dbReference>
<dbReference type="SUPFAM" id="SSF81345">
    <property type="entry name" value="ABC transporter involved in vitamin B12 uptake, BtuC"/>
    <property type="match status" value="1"/>
</dbReference>
<feature type="transmembrane region" description="Helical" evidence="8">
    <location>
        <begin position="319"/>
        <end position="338"/>
    </location>
</feature>
<proteinExistence type="inferred from homology"/>
<dbReference type="Gene3D" id="1.10.3470.10">
    <property type="entry name" value="ABC transporter involved in vitamin B12 uptake, BtuC"/>
    <property type="match status" value="1"/>
</dbReference>
<dbReference type="GO" id="GO:0022857">
    <property type="term" value="F:transmembrane transporter activity"/>
    <property type="evidence" value="ECO:0007669"/>
    <property type="project" value="InterPro"/>
</dbReference>
<comment type="similarity">
    <text evidence="2">Belongs to the binding-protein-dependent transport system permease family. FecCD subfamily.</text>
</comment>
<evidence type="ECO:0000256" key="4">
    <source>
        <dbReference type="ARBA" id="ARBA00022475"/>
    </source>
</evidence>
<evidence type="ECO:0000256" key="8">
    <source>
        <dbReference type="SAM" id="Phobius"/>
    </source>
</evidence>
<dbReference type="InterPro" id="IPR037294">
    <property type="entry name" value="ABC_BtuC-like"/>
</dbReference>
<evidence type="ECO:0000313" key="9">
    <source>
        <dbReference type="EMBL" id="BEP27736.1"/>
    </source>
</evidence>
<dbReference type="EMBL" id="AP028654">
    <property type="protein sequence ID" value="BEP27736.1"/>
    <property type="molecule type" value="Genomic_DNA"/>
</dbReference>
<evidence type="ECO:0000256" key="6">
    <source>
        <dbReference type="ARBA" id="ARBA00022989"/>
    </source>
</evidence>
<feature type="transmembrane region" description="Helical" evidence="8">
    <location>
        <begin position="125"/>
        <end position="147"/>
    </location>
</feature>
<dbReference type="PANTHER" id="PTHR30472">
    <property type="entry name" value="FERRIC ENTEROBACTIN TRANSPORT SYSTEM PERMEASE PROTEIN"/>
    <property type="match status" value="1"/>
</dbReference>
<keyword evidence="3" id="KW-0813">Transport</keyword>
<feature type="transmembrane region" description="Helical" evidence="8">
    <location>
        <begin position="6"/>
        <end position="29"/>
    </location>
</feature>
<feature type="transmembrane region" description="Helical" evidence="8">
    <location>
        <begin position="291"/>
        <end position="313"/>
    </location>
</feature>
<protein>
    <submittedName>
        <fullName evidence="9">Iron ABC transporter permease</fullName>
    </submittedName>
</protein>
<evidence type="ECO:0000256" key="1">
    <source>
        <dbReference type="ARBA" id="ARBA00004651"/>
    </source>
</evidence>
<dbReference type="PANTHER" id="PTHR30472:SF25">
    <property type="entry name" value="ABC TRANSPORTER PERMEASE PROTEIN MJ0876-RELATED"/>
    <property type="match status" value="1"/>
</dbReference>
<dbReference type="KEGG" id="hprf:HLPR_00670"/>
<evidence type="ECO:0000256" key="3">
    <source>
        <dbReference type="ARBA" id="ARBA00022448"/>
    </source>
</evidence>
<keyword evidence="10" id="KW-1185">Reference proteome</keyword>
<keyword evidence="5 8" id="KW-0812">Transmembrane</keyword>
<reference evidence="9 10" key="1">
    <citation type="submission" date="2023-08" db="EMBL/GenBank/DDBJ databases">
        <title>Helicovermis profunda gen. nov., sp. nov., a novel mesophilic, fermentative bacterium within the Bacillota from a deep-sea hydrothermal vent chimney.</title>
        <authorList>
            <person name="Miyazaki U."/>
            <person name="Mizutani D."/>
            <person name="Hashimoto Y."/>
            <person name="Tame A."/>
            <person name="Sawayama S."/>
            <person name="Miyazaki J."/>
            <person name="Takai K."/>
            <person name="Nakagawa S."/>
        </authorList>
    </citation>
    <scope>NUCLEOTIDE SEQUENCE [LARGE SCALE GENOMIC DNA]</scope>
    <source>
        <strain evidence="9 10">S502</strain>
    </source>
</reference>
<dbReference type="AlphaFoldDB" id="A0AAU9DZT0"/>
<evidence type="ECO:0000256" key="5">
    <source>
        <dbReference type="ARBA" id="ARBA00022692"/>
    </source>
</evidence>
<evidence type="ECO:0000313" key="10">
    <source>
        <dbReference type="Proteomes" id="UP001321786"/>
    </source>
</evidence>
<feature type="transmembrane region" description="Helical" evidence="8">
    <location>
        <begin position="101"/>
        <end position="120"/>
    </location>
</feature>
<dbReference type="GO" id="GO:0033214">
    <property type="term" value="P:siderophore-iron import into cell"/>
    <property type="evidence" value="ECO:0007669"/>
    <property type="project" value="TreeGrafter"/>
</dbReference>
<feature type="transmembrane region" description="Helical" evidence="8">
    <location>
        <begin position="159"/>
        <end position="182"/>
    </location>
</feature>
<feature type="transmembrane region" description="Helical" evidence="8">
    <location>
        <begin position="249"/>
        <end position="279"/>
    </location>
</feature>
<dbReference type="RefSeq" id="WP_338536106.1">
    <property type="nucleotide sequence ID" value="NZ_AP028654.1"/>
</dbReference>
<keyword evidence="7 8" id="KW-0472">Membrane</keyword>
<comment type="subcellular location">
    <subcellularLocation>
        <location evidence="1">Cell membrane</location>
        <topology evidence="1">Multi-pass membrane protein</topology>
    </subcellularLocation>
</comment>
<accession>A0AAU9DZT0</accession>
<sequence>MRKSFVINLIISILLLIVFMVFVSTIGAVKIPFSDSIKILVSKIPLINKFVDVSNIKHSHLQIILNIRFPRIVLSALIGGSLAASGSVFQGVFKNPMADPYVLGVSSGAALGASIVIIFFNTVSYLGISTVVVGAFIGAVLSILIVYNLSRIGGKTPTVTLLLAGIAINFFLSSIISLLMALNRDQVERIIFWTMGSVSAASWSKIYIILIPFIIVNILFIFFAKDLNLLLLGEDSAQSLGVDVEKTKIVLLVLSSLSTAAAVSVSGIIGFVGLIVPHAVRIISGPDHRRLIPFAIVGGSIFMVISDTISRTIVAPTEIPIGVVTAMFGAPYFLYLLVKNKNMGGIN</sequence>
<keyword evidence="4" id="KW-1003">Cell membrane</keyword>
<dbReference type="InterPro" id="IPR000522">
    <property type="entry name" value="ABC_transptr_permease_BtuC"/>
</dbReference>
<feature type="transmembrane region" description="Helical" evidence="8">
    <location>
        <begin position="203"/>
        <end position="224"/>
    </location>
</feature>
<evidence type="ECO:0000256" key="2">
    <source>
        <dbReference type="ARBA" id="ARBA00007935"/>
    </source>
</evidence>
<gene>
    <name evidence="9" type="ORF">HLPR_00670</name>
</gene>
<keyword evidence="6 8" id="KW-1133">Transmembrane helix</keyword>